<sequence>MTRRMQFLIEVPKLGTTPSADFFVPGMAKSGYLLLLRKFSIKSKSRLDTESRTERRKRSPTYLLVSLLQPLRQQKPLLRMPLSHLNCNCEYVSAQFLLFGKRLSCSVISQ</sequence>
<protein>
    <submittedName>
        <fullName evidence="1">Lysine-specific demethylase 2A-like protein</fullName>
    </submittedName>
</protein>
<gene>
    <name evidence="1" type="ORF">COLO4_02056</name>
</gene>
<dbReference type="AlphaFoldDB" id="A0A1R3L1I9"/>
<organism evidence="1 2">
    <name type="scientific">Corchorus olitorius</name>
    <dbReference type="NCBI Taxonomy" id="93759"/>
    <lineage>
        <taxon>Eukaryota</taxon>
        <taxon>Viridiplantae</taxon>
        <taxon>Streptophyta</taxon>
        <taxon>Embryophyta</taxon>
        <taxon>Tracheophyta</taxon>
        <taxon>Spermatophyta</taxon>
        <taxon>Magnoliopsida</taxon>
        <taxon>eudicotyledons</taxon>
        <taxon>Gunneridae</taxon>
        <taxon>Pentapetalae</taxon>
        <taxon>rosids</taxon>
        <taxon>malvids</taxon>
        <taxon>Malvales</taxon>
        <taxon>Malvaceae</taxon>
        <taxon>Grewioideae</taxon>
        <taxon>Apeibeae</taxon>
        <taxon>Corchorus</taxon>
    </lineage>
</organism>
<name>A0A1R3L1I9_9ROSI</name>
<proteinExistence type="predicted"/>
<accession>A0A1R3L1I9</accession>
<comment type="caution">
    <text evidence="1">The sequence shown here is derived from an EMBL/GenBank/DDBJ whole genome shotgun (WGS) entry which is preliminary data.</text>
</comment>
<evidence type="ECO:0000313" key="1">
    <source>
        <dbReference type="EMBL" id="OMP13222.1"/>
    </source>
</evidence>
<evidence type="ECO:0000313" key="2">
    <source>
        <dbReference type="Proteomes" id="UP000187203"/>
    </source>
</evidence>
<keyword evidence="2" id="KW-1185">Reference proteome</keyword>
<dbReference type="EMBL" id="AWUE01004829">
    <property type="protein sequence ID" value="OMP13222.1"/>
    <property type="molecule type" value="Genomic_DNA"/>
</dbReference>
<dbReference type="Proteomes" id="UP000187203">
    <property type="component" value="Unassembled WGS sequence"/>
</dbReference>
<reference evidence="2" key="1">
    <citation type="submission" date="2013-09" db="EMBL/GenBank/DDBJ databases">
        <title>Corchorus olitorius genome sequencing.</title>
        <authorList>
            <person name="Alam M."/>
            <person name="Haque M.S."/>
            <person name="Islam M.S."/>
            <person name="Emdad E.M."/>
            <person name="Islam M.M."/>
            <person name="Ahmed B."/>
            <person name="Halim A."/>
            <person name="Hossen Q.M.M."/>
            <person name="Hossain M.Z."/>
            <person name="Ahmed R."/>
            <person name="Khan M.M."/>
            <person name="Islam R."/>
            <person name="Rashid M.M."/>
            <person name="Khan S.A."/>
            <person name="Rahman M.S."/>
            <person name="Alam M."/>
            <person name="Yahiya A.S."/>
            <person name="Khan M.S."/>
            <person name="Azam M.S."/>
            <person name="Haque T."/>
            <person name="Lashkar M.Z.H."/>
            <person name="Akhand A.I."/>
            <person name="Morshed G."/>
            <person name="Roy S."/>
            <person name="Uddin K.S."/>
            <person name="Rabeya T."/>
            <person name="Hossain A.S."/>
            <person name="Chowdhury A."/>
            <person name="Snigdha A.R."/>
            <person name="Mortoza M.S."/>
            <person name="Matin S.A."/>
            <person name="Hoque S.M.E."/>
            <person name="Islam M.K."/>
            <person name="Roy D.K."/>
            <person name="Haider R."/>
            <person name="Moosa M.M."/>
            <person name="Elias S.M."/>
            <person name="Hasan A.M."/>
            <person name="Jahan S."/>
            <person name="Shafiuddin M."/>
            <person name="Mahmood N."/>
            <person name="Shommy N.S."/>
        </authorList>
    </citation>
    <scope>NUCLEOTIDE SEQUENCE [LARGE SCALE GENOMIC DNA]</scope>
    <source>
        <strain evidence="2">cv. O-4</strain>
    </source>
</reference>